<reference evidence="1 2" key="1">
    <citation type="submission" date="2017-03" db="EMBL/GenBank/DDBJ databases">
        <authorList>
            <person name="Afonso C.L."/>
            <person name="Miller P.J."/>
            <person name="Scott M.A."/>
            <person name="Spackman E."/>
            <person name="Goraichik I."/>
            <person name="Dimitrov K.M."/>
            <person name="Suarez D.L."/>
            <person name="Swayne D.E."/>
        </authorList>
    </citation>
    <scope>NUCLEOTIDE SEQUENCE [LARGE SCALE GENOMIC DNA]</scope>
    <source>
        <strain evidence="1 2">CECT 7680</strain>
    </source>
</reference>
<keyword evidence="2" id="KW-1185">Reference proteome</keyword>
<name>A0A1Y5RF61_9RHOB</name>
<accession>A0A1Y5RF61</accession>
<proteinExistence type="predicted"/>
<dbReference type="EMBL" id="FWFQ01000001">
    <property type="protein sequence ID" value="SLN13213.1"/>
    <property type="molecule type" value="Genomic_DNA"/>
</dbReference>
<dbReference type="AlphaFoldDB" id="A0A1Y5RF61"/>
<dbReference type="RefSeq" id="WP_176244057.1">
    <property type="nucleotide sequence ID" value="NZ_FWFQ01000001.1"/>
</dbReference>
<dbReference type="Proteomes" id="UP000193409">
    <property type="component" value="Unassembled WGS sequence"/>
</dbReference>
<sequence>MHNTIRHAANTNAQPLAGRAANILSMNDYRHRTRVHRTVNGVFFSTDVLLTKGEVA</sequence>
<gene>
    <name evidence="1" type="ORF">PSA7680_00249</name>
</gene>
<evidence type="ECO:0000313" key="1">
    <source>
        <dbReference type="EMBL" id="SLN13213.1"/>
    </source>
</evidence>
<evidence type="ECO:0000313" key="2">
    <source>
        <dbReference type="Proteomes" id="UP000193409"/>
    </source>
</evidence>
<organism evidence="1 2">
    <name type="scientific">Pseudoruegeria aquimaris</name>
    <dbReference type="NCBI Taxonomy" id="393663"/>
    <lineage>
        <taxon>Bacteria</taxon>
        <taxon>Pseudomonadati</taxon>
        <taxon>Pseudomonadota</taxon>
        <taxon>Alphaproteobacteria</taxon>
        <taxon>Rhodobacterales</taxon>
        <taxon>Roseobacteraceae</taxon>
        <taxon>Pseudoruegeria</taxon>
    </lineage>
</organism>
<protein>
    <submittedName>
        <fullName evidence="1">Uncharacterized protein</fullName>
    </submittedName>
</protein>